<sequence>MERQWWNALIHFFDGDNWEISPAGGLTGEAYMASSGESKLFIKRNSSPFLAVLSAEGIVPKLLWTRRMDNGDVLTAQTWLKGRVLTPNEMASEQVAEMLKKIHSSEPLLTMMKRLGKKPVTTTQLLNRLSSQARGRTETRALRQSLNFLKDNAERAEYPKKMVCHSDINHNNWLLGEDEKSLYLVDWDQAVIADPAMDLAMLLYWYVEEEDWEDWLSLYGMKRTKSLQLRLVWHMIAMTVRFMFWHQEHAEMKKIILFEKDLLWLNDYAAGLLV</sequence>
<dbReference type="PANTHER" id="PTHR40086:SF1">
    <property type="entry name" value="CELL CYCLE REGULATOR CCRZ"/>
    <property type="match status" value="1"/>
</dbReference>
<dbReference type="InterPro" id="IPR002575">
    <property type="entry name" value="Aminoglycoside_PTrfase"/>
</dbReference>
<keyword evidence="2" id="KW-0808">Transferase</keyword>
<dbReference type="InterPro" id="IPR052077">
    <property type="entry name" value="CcrZ_PhaseVar_Mediator"/>
</dbReference>
<protein>
    <submittedName>
        <fullName evidence="2">Aminoglycoside phosphotransferase family protein</fullName>
    </submittedName>
</protein>
<name>A0A4Y1ZED7_9BACL</name>
<organism evidence="2 3">
    <name type="scientific">Sporolactobacillus inulinus</name>
    <dbReference type="NCBI Taxonomy" id="2078"/>
    <lineage>
        <taxon>Bacteria</taxon>
        <taxon>Bacillati</taxon>
        <taxon>Bacillota</taxon>
        <taxon>Bacilli</taxon>
        <taxon>Bacillales</taxon>
        <taxon>Sporolactobacillaceae</taxon>
        <taxon>Sporolactobacillus</taxon>
    </lineage>
</organism>
<evidence type="ECO:0000259" key="1">
    <source>
        <dbReference type="Pfam" id="PF01636"/>
    </source>
</evidence>
<dbReference type="AlphaFoldDB" id="A0A4Y1ZED7"/>
<proteinExistence type="predicted"/>
<accession>A0A4Y1ZED7</accession>
<comment type="caution">
    <text evidence="2">The sequence shown here is derived from an EMBL/GenBank/DDBJ whole genome shotgun (WGS) entry which is preliminary data.</text>
</comment>
<feature type="domain" description="Aminoglycoside phosphotransferase" evidence="1">
    <location>
        <begin position="49"/>
        <end position="216"/>
    </location>
</feature>
<evidence type="ECO:0000313" key="2">
    <source>
        <dbReference type="EMBL" id="GAY77532.1"/>
    </source>
</evidence>
<dbReference type="InterPro" id="IPR011009">
    <property type="entry name" value="Kinase-like_dom_sf"/>
</dbReference>
<dbReference type="Pfam" id="PF01636">
    <property type="entry name" value="APH"/>
    <property type="match status" value="1"/>
</dbReference>
<evidence type="ECO:0000313" key="3">
    <source>
        <dbReference type="Proteomes" id="UP000319716"/>
    </source>
</evidence>
<dbReference type="Proteomes" id="UP000319716">
    <property type="component" value="Unassembled WGS sequence"/>
</dbReference>
<dbReference type="GO" id="GO:0016740">
    <property type="term" value="F:transferase activity"/>
    <property type="evidence" value="ECO:0007669"/>
    <property type="project" value="UniProtKB-KW"/>
</dbReference>
<reference evidence="2 3" key="1">
    <citation type="submission" date="2017-11" db="EMBL/GenBank/DDBJ databases">
        <title>Draft Genome Sequence of Sporolactobacillus inulinus NBRC 111894 Isolated from Koso, a Japanese Sugar-Vegetable Fermented Beverage.</title>
        <authorList>
            <person name="Chiou T.Y."/>
            <person name="Oshima K."/>
            <person name="Suda W."/>
            <person name="Hattori M."/>
            <person name="Takahashi T."/>
        </authorList>
    </citation>
    <scope>NUCLEOTIDE SEQUENCE [LARGE SCALE GENOMIC DNA]</scope>
    <source>
        <strain evidence="2 3">NBRC111894</strain>
    </source>
</reference>
<gene>
    <name evidence="2" type="ORF">NBRC111894_3086</name>
</gene>
<dbReference type="EMBL" id="BEXB01000028">
    <property type="protein sequence ID" value="GAY77532.1"/>
    <property type="molecule type" value="Genomic_DNA"/>
</dbReference>
<dbReference type="SUPFAM" id="SSF56112">
    <property type="entry name" value="Protein kinase-like (PK-like)"/>
    <property type="match status" value="1"/>
</dbReference>
<dbReference type="Gene3D" id="3.90.1200.10">
    <property type="match status" value="1"/>
</dbReference>
<dbReference type="PANTHER" id="PTHR40086">
    <property type="entry name" value="PHOSPHOTRANSFERASE YTMP-RELATED"/>
    <property type="match status" value="1"/>
</dbReference>